<evidence type="ECO:0000256" key="1">
    <source>
        <dbReference type="ARBA" id="ARBA00001974"/>
    </source>
</evidence>
<evidence type="ECO:0000256" key="10">
    <source>
        <dbReference type="ARBA" id="ARBA00034478"/>
    </source>
</evidence>
<evidence type="ECO:0000256" key="11">
    <source>
        <dbReference type="ARBA" id="ARBA00048628"/>
    </source>
</evidence>
<evidence type="ECO:0000256" key="9">
    <source>
        <dbReference type="ARBA" id="ARBA00023167"/>
    </source>
</evidence>
<dbReference type="GO" id="GO:0106312">
    <property type="term" value="F:methylenetetrahydrofolate reductase (NADH) activity"/>
    <property type="evidence" value="ECO:0007669"/>
    <property type="project" value="UniProtKB-EC"/>
</dbReference>
<dbReference type="OrthoDB" id="9812555at2"/>
<keyword evidence="4" id="KW-0028">Amino-acid biosynthesis</keyword>
<comment type="pathway">
    <text evidence="10">Amino-acid biosynthesis; L-methionine biosynthesis via de novo pathway.</text>
</comment>
<keyword evidence="7 12" id="KW-0560">Oxidoreductase</keyword>
<name>A0A562J0W6_9FIRM</name>
<evidence type="ECO:0000256" key="4">
    <source>
        <dbReference type="ARBA" id="ARBA00022605"/>
    </source>
</evidence>
<sequence>MHITDIFNKKKFVFSFEIFPPKATSSIETIYKTLESLSDLRPDYISVTYGAGGGNNQNKTREISSIIKNKYGIETMAHLTCIRSTGEEIIDTLRDLKKEGIENILALRGDIPLEEEVKGDFQHASDLAEFIMSRDNFDLGGTCYPEGHVDCKNLEEDVKNLKFKIEAGVTHLTTQLFFDNNDFYNFLNLAEKHNINVPIQAGIMPLTNKSQIERIVTLSGSKIPEKYIQIMNKFEYDKDAMADAGIAYASEQIIDLMANGVDGVHLYTMNNPYVARKTHNNIISLVHSLNREI</sequence>
<evidence type="ECO:0000256" key="7">
    <source>
        <dbReference type="ARBA" id="ARBA00023002"/>
    </source>
</evidence>
<gene>
    <name evidence="13" type="ORF">LY60_03547</name>
</gene>
<dbReference type="InterPro" id="IPR003171">
    <property type="entry name" value="Mehydrof_redctse-like"/>
</dbReference>
<dbReference type="EC" id="1.5.1.54" evidence="12"/>
<dbReference type="GO" id="GO:0071949">
    <property type="term" value="F:FAD binding"/>
    <property type="evidence" value="ECO:0007669"/>
    <property type="project" value="TreeGrafter"/>
</dbReference>
<dbReference type="Gene3D" id="3.20.20.220">
    <property type="match status" value="1"/>
</dbReference>
<dbReference type="GO" id="GO:0009086">
    <property type="term" value="P:methionine biosynthetic process"/>
    <property type="evidence" value="ECO:0007669"/>
    <property type="project" value="UniProtKB-KW"/>
</dbReference>
<evidence type="ECO:0000256" key="3">
    <source>
        <dbReference type="ARBA" id="ARBA00006743"/>
    </source>
</evidence>
<dbReference type="NCBIfam" id="TIGR00676">
    <property type="entry name" value="fadh2"/>
    <property type="match status" value="1"/>
</dbReference>
<dbReference type="GO" id="GO:0035999">
    <property type="term" value="P:tetrahydrofolate interconversion"/>
    <property type="evidence" value="ECO:0007669"/>
    <property type="project" value="UniProtKB-UniPathway"/>
</dbReference>
<dbReference type="InterPro" id="IPR029041">
    <property type="entry name" value="FAD-linked_oxidoreductase-like"/>
</dbReference>
<keyword evidence="9" id="KW-0486">Methionine biosynthesis</keyword>
<protein>
    <recommendedName>
        <fullName evidence="12">Methylenetetrahydrofolate reductase</fullName>
        <ecNumber evidence="12">1.5.1.54</ecNumber>
    </recommendedName>
</protein>
<keyword evidence="14" id="KW-1185">Reference proteome</keyword>
<proteinExistence type="inferred from homology"/>
<dbReference type="CDD" id="cd00537">
    <property type="entry name" value="MTHFR"/>
    <property type="match status" value="1"/>
</dbReference>
<dbReference type="PANTHER" id="PTHR45754:SF3">
    <property type="entry name" value="METHYLENETETRAHYDROFOLATE REDUCTASE (NADPH)"/>
    <property type="match status" value="1"/>
</dbReference>
<dbReference type="EMBL" id="VLKH01000015">
    <property type="protein sequence ID" value="TWH76919.1"/>
    <property type="molecule type" value="Genomic_DNA"/>
</dbReference>
<evidence type="ECO:0000256" key="12">
    <source>
        <dbReference type="RuleBase" id="RU003862"/>
    </source>
</evidence>
<evidence type="ECO:0000256" key="8">
    <source>
        <dbReference type="ARBA" id="ARBA00023027"/>
    </source>
</evidence>
<evidence type="ECO:0000313" key="14">
    <source>
        <dbReference type="Proteomes" id="UP000315343"/>
    </source>
</evidence>
<dbReference type="Pfam" id="PF02219">
    <property type="entry name" value="MTHFR"/>
    <property type="match status" value="1"/>
</dbReference>
<comment type="similarity">
    <text evidence="3 12">Belongs to the methylenetetrahydrofolate reductase family.</text>
</comment>
<comment type="caution">
    <text evidence="13">The sequence shown here is derived from an EMBL/GenBank/DDBJ whole genome shotgun (WGS) entry which is preliminary data.</text>
</comment>
<keyword evidence="5 12" id="KW-0285">Flavoprotein</keyword>
<organism evidence="13 14">
    <name type="scientific">Sedimentibacter saalensis</name>
    <dbReference type="NCBI Taxonomy" id="130788"/>
    <lineage>
        <taxon>Bacteria</taxon>
        <taxon>Bacillati</taxon>
        <taxon>Bacillota</taxon>
        <taxon>Tissierellia</taxon>
        <taxon>Sedimentibacter</taxon>
    </lineage>
</organism>
<accession>A0A562J0W6</accession>
<dbReference type="UniPathway" id="UPA00193"/>
<reference evidence="13 14" key="1">
    <citation type="submission" date="2019-07" db="EMBL/GenBank/DDBJ databases">
        <title>Genomic Encyclopedia of Type Strains, Phase I: the one thousand microbial genomes (KMG-I) project.</title>
        <authorList>
            <person name="Kyrpides N."/>
        </authorList>
    </citation>
    <scope>NUCLEOTIDE SEQUENCE [LARGE SCALE GENOMIC DNA]</scope>
    <source>
        <strain evidence="13 14">DSM 13558</strain>
    </source>
</reference>
<evidence type="ECO:0000256" key="2">
    <source>
        <dbReference type="ARBA" id="ARBA00004777"/>
    </source>
</evidence>
<evidence type="ECO:0000313" key="13">
    <source>
        <dbReference type="EMBL" id="TWH76919.1"/>
    </source>
</evidence>
<dbReference type="AlphaFoldDB" id="A0A562J0W6"/>
<evidence type="ECO:0000256" key="6">
    <source>
        <dbReference type="ARBA" id="ARBA00022827"/>
    </source>
</evidence>
<dbReference type="SUPFAM" id="SSF51730">
    <property type="entry name" value="FAD-linked oxidoreductase"/>
    <property type="match status" value="1"/>
</dbReference>
<dbReference type="GO" id="GO:0005829">
    <property type="term" value="C:cytosol"/>
    <property type="evidence" value="ECO:0007669"/>
    <property type="project" value="InterPro"/>
</dbReference>
<evidence type="ECO:0000256" key="5">
    <source>
        <dbReference type="ARBA" id="ARBA00022630"/>
    </source>
</evidence>
<keyword evidence="6 12" id="KW-0274">FAD</keyword>
<comment type="cofactor">
    <cofactor evidence="1 12">
        <name>FAD</name>
        <dbReference type="ChEBI" id="CHEBI:57692"/>
    </cofactor>
</comment>
<dbReference type="Proteomes" id="UP000315343">
    <property type="component" value="Unassembled WGS sequence"/>
</dbReference>
<comment type="pathway">
    <text evidence="2 12">One-carbon metabolism; tetrahydrofolate interconversion.</text>
</comment>
<dbReference type="InterPro" id="IPR004620">
    <property type="entry name" value="MTHF_reductase_bac"/>
</dbReference>
<comment type="catalytic activity">
    <reaction evidence="11">
        <text>(6S)-5-methyl-5,6,7,8-tetrahydrofolate + NAD(+) = (6R)-5,10-methylene-5,6,7,8-tetrahydrofolate + NADH + H(+)</text>
        <dbReference type="Rhea" id="RHEA:19821"/>
        <dbReference type="ChEBI" id="CHEBI:15378"/>
        <dbReference type="ChEBI" id="CHEBI:15636"/>
        <dbReference type="ChEBI" id="CHEBI:18608"/>
        <dbReference type="ChEBI" id="CHEBI:57540"/>
        <dbReference type="ChEBI" id="CHEBI:57945"/>
        <dbReference type="EC" id="1.5.1.54"/>
    </reaction>
    <physiologicalReaction direction="right-to-left" evidence="11">
        <dbReference type="Rhea" id="RHEA:19823"/>
    </physiologicalReaction>
</comment>
<keyword evidence="8" id="KW-0520">NAD</keyword>
<dbReference type="PANTHER" id="PTHR45754">
    <property type="entry name" value="METHYLENETETRAHYDROFOLATE REDUCTASE"/>
    <property type="match status" value="1"/>
</dbReference>
<dbReference type="RefSeq" id="WP_145086851.1">
    <property type="nucleotide sequence ID" value="NZ_VLKH01000015.1"/>
</dbReference>